<dbReference type="OMA" id="DCYRAMI"/>
<dbReference type="SMART" id="SM01132">
    <property type="entry name" value="DIL"/>
    <property type="match status" value="1"/>
</dbReference>
<evidence type="ECO:0000256" key="7">
    <source>
        <dbReference type="ARBA" id="ARBA00023203"/>
    </source>
</evidence>
<proteinExistence type="inferred from homology"/>
<dbReference type="SMART" id="SM00015">
    <property type="entry name" value="IQ"/>
    <property type="match status" value="2"/>
</dbReference>
<keyword evidence="2 8" id="KW-0547">Nucleotide-binding</keyword>
<dbReference type="Pfam" id="PF00612">
    <property type="entry name" value="IQ"/>
    <property type="match status" value="1"/>
</dbReference>
<accession>A0A139AX27</accession>
<feature type="domain" description="Myosin motor" evidence="12">
    <location>
        <begin position="97"/>
        <end position="883"/>
    </location>
</feature>
<dbReference type="InterPro" id="IPR036103">
    <property type="entry name" value="MYSc_Myo5"/>
</dbReference>
<dbReference type="InterPro" id="IPR027417">
    <property type="entry name" value="P-loop_NTPase"/>
</dbReference>
<dbReference type="GO" id="GO:0051015">
    <property type="term" value="F:actin filament binding"/>
    <property type="evidence" value="ECO:0007669"/>
    <property type="project" value="TreeGrafter"/>
</dbReference>
<evidence type="ECO:0000256" key="9">
    <source>
        <dbReference type="SAM" id="Coils"/>
    </source>
</evidence>
<reference evidence="13 14" key="1">
    <citation type="journal article" date="2015" name="Genome Biol. Evol.">
        <title>Phylogenomic analyses indicate that early fungi evolved digesting cell walls of algal ancestors of land plants.</title>
        <authorList>
            <person name="Chang Y."/>
            <person name="Wang S."/>
            <person name="Sekimoto S."/>
            <person name="Aerts A.L."/>
            <person name="Choi C."/>
            <person name="Clum A."/>
            <person name="LaButti K.M."/>
            <person name="Lindquist E.A."/>
            <person name="Yee Ngan C."/>
            <person name="Ohm R.A."/>
            <person name="Salamov A.A."/>
            <person name="Grigoriev I.V."/>
            <person name="Spatafora J.W."/>
            <person name="Berbee M.L."/>
        </authorList>
    </citation>
    <scope>NUCLEOTIDE SEQUENCE [LARGE SCALE GENOMIC DNA]</scope>
    <source>
        <strain evidence="13 14">JEL478</strain>
    </source>
</reference>
<feature type="domain" description="Dilute" evidence="11">
    <location>
        <begin position="1316"/>
        <end position="1584"/>
    </location>
</feature>
<dbReference type="GO" id="GO:0016020">
    <property type="term" value="C:membrane"/>
    <property type="evidence" value="ECO:0007669"/>
    <property type="project" value="TreeGrafter"/>
</dbReference>
<dbReference type="CDD" id="cd01380">
    <property type="entry name" value="MYSc_Myo5"/>
    <property type="match status" value="1"/>
</dbReference>
<dbReference type="OrthoDB" id="6108017at2759"/>
<evidence type="ECO:0000259" key="12">
    <source>
        <dbReference type="PROSITE" id="PS51456"/>
    </source>
</evidence>
<dbReference type="GO" id="GO:0005737">
    <property type="term" value="C:cytoplasm"/>
    <property type="evidence" value="ECO:0007669"/>
    <property type="project" value="TreeGrafter"/>
</dbReference>
<evidence type="ECO:0000256" key="10">
    <source>
        <dbReference type="SAM" id="MobiDB-lite"/>
    </source>
</evidence>
<dbReference type="Pfam" id="PF00063">
    <property type="entry name" value="Myosin_head"/>
    <property type="match status" value="1"/>
</dbReference>
<dbReference type="Gene3D" id="1.20.5.190">
    <property type="match status" value="1"/>
</dbReference>
<keyword evidence="14" id="KW-1185">Reference proteome</keyword>
<dbReference type="PROSITE" id="PS51456">
    <property type="entry name" value="MYOSIN_MOTOR"/>
    <property type="match status" value="1"/>
</dbReference>
<dbReference type="InterPro" id="IPR000048">
    <property type="entry name" value="IQ_motif_EF-hand-BS"/>
</dbReference>
<dbReference type="Gene3D" id="1.20.120.720">
    <property type="entry name" value="Myosin VI head, motor domain, U50 subdomain"/>
    <property type="match status" value="1"/>
</dbReference>
<feature type="region of interest" description="Disordered" evidence="10">
    <location>
        <begin position="624"/>
        <end position="646"/>
    </location>
</feature>
<dbReference type="Gene3D" id="1.10.10.820">
    <property type="match status" value="1"/>
</dbReference>
<feature type="region of interest" description="Disordered" evidence="10">
    <location>
        <begin position="705"/>
        <end position="750"/>
    </location>
</feature>
<dbReference type="GO" id="GO:0005524">
    <property type="term" value="F:ATP binding"/>
    <property type="evidence" value="ECO:0007669"/>
    <property type="project" value="UniProtKB-UniRule"/>
</dbReference>
<dbReference type="GO" id="GO:0007015">
    <property type="term" value="P:actin filament organization"/>
    <property type="evidence" value="ECO:0007669"/>
    <property type="project" value="TreeGrafter"/>
</dbReference>
<evidence type="ECO:0000256" key="5">
    <source>
        <dbReference type="ARBA" id="ARBA00023123"/>
    </source>
</evidence>
<feature type="compositionally biased region" description="Polar residues" evidence="10">
    <location>
        <begin position="1184"/>
        <end position="1200"/>
    </location>
</feature>
<dbReference type="Gene3D" id="1.20.58.530">
    <property type="match status" value="1"/>
</dbReference>
<feature type="region of interest" description="Actin-binding" evidence="8">
    <location>
        <begin position="762"/>
        <end position="784"/>
    </location>
</feature>
<keyword evidence="6 8" id="KW-0505">Motor protein</keyword>
<evidence type="ECO:0000256" key="4">
    <source>
        <dbReference type="ARBA" id="ARBA00023054"/>
    </source>
</evidence>
<dbReference type="FunFam" id="1.10.10.820:FF:000001">
    <property type="entry name" value="Myosin heavy chain"/>
    <property type="match status" value="1"/>
</dbReference>
<feature type="region of interest" description="Disordered" evidence="10">
    <location>
        <begin position="1179"/>
        <end position="1225"/>
    </location>
</feature>
<keyword evidence="4 9" id="KW-0175">Coiled coil</keyword>
<dbReference type="InterPro" id="IPR001609">
    <property type="entry name" value="Myosin_head_motor_dom-like"/>
</dbReference>
<evidence type="ECO:0008006" key="15">
    <source>
        <dbReference type="Google" id="ProtNLM"/>
    </source>
</evidence>
<dbReference type="InterPro" id="IPR036961">
    <property type="entry name" value="Kinesin_motor_dom_sf"/>
</dbReference>
<keyword evidence="7 8" id="KW-0009">Actin-binding</keyword>
<dbReference type="GO" id="GO:0016459">
    <property type="term" value="C:myosin complex"/>
    <property type="evidence" value="ECO:0007669"/>
    <property type="project" value="UniProtKB-KW"/>
</dbReference>
<evidence type="ECO:0000256" key="3">
    <source>
        <dbReference type="ARBA" id="ARBA00022840"/>
    </source>
</evidence>
<dbReference type="STRING" id="1344416.A0A139AX27"/>
<dbReference type="Gene3D" id="3.40.850.10">
    <property type="entry name" value="Kinesin motor domain"/>
    <property type="match status" value="1"/>
</dbReference>
<protein>
    <recommendedName>
        <fullName evidence="15">Myosin-2</fullName>
    </recommendedName>
</protein>
<dbReference type="SMART" id="SM00242">
    <property type="entry name" value="MYSc"/>
    <property type="match status" value="1"/>
</dbReference>
<keyword evidence="5 8" id="KW-0518">Myosin</keyword>
<sequence length="1639" mass="184811">MAAAPSDLNYYVAGVKAWFPDSESVWVSATLNSKTVDPDADSLRLVFTRDAEDVFSPKAGTPSGGGDQLIFSCKLSQLRSPGWAQSLPPLRNAAIQEGVDDLTLLSHLNEPGILHNIRVRFVDLGQIYTYSGIVLIAMNPFKSLPLYTEEVMRAYSQPHPSRTLPPHLFAIASEAYSDLKRSGRNQTIVCSGESGAGKTQSAKYLMRYFAAAESASGADDDSSTGGHSRANSVANAAEMEHYQSDDQEQGSSVEQAVLATNPITEAFGNAKTTRNDNSSRFGKYTEILLAVPRGHQDPRRGGPSEWAPPSRLQIVGARLRTYLLERSRVVTQLPTERSYHIFYQLCAGCPPSERRELGLGSWDQYEYLRQGGEGTIQGVDDVAEFRITQEALSEVGISISKQWQLFRVCAAVLHMGNIKIEGADKSDAALREDDPALVQTCQLLGVDKAAFRRWLIKRQLKLGADTVEKPLTGPQALVARDSVAKVVYSGVFEWIVGVVNAALGGKADAQSSSGPNGFTCQDMFIGVLDIYGFEYFRKNSFEQFCINFANEKLQQDFNLHVFKLQQQEYLAEGLKWTTIDFNDNQPCIDLIEGRMGILDILDEESRLASSDDLKFAQRLYDQFAPQPSGPKSKDPAAAAPPQNSFFEKPRFGKTTFTVKHYAVAVAYDVDGFLEKNRDTVRDEQKQILLDSKFDLFKEILSKSMAGDSQAAQPPAEAEKPGRVAGRFPPAETGGLSRSKTMGRGGTASGRQKTLGSIFKASLGELMKTIRSTEVHYIRCIKPNQTKTPFGFEPAMTMSQLRACGVLETIRISSAGYPSRLDYATFVERYFILIRSKFWNWEDPKEFTFNLVKAHVTDVDKYGLGKTKVFFRTGIQADLEKRRTERYNGVATLFKKSFDRHMIRKRRWQAAVCIQKWFRGYLARKLAKRLRAERLIRLRIIAEYWRGYVRLQQIRKIQKAWRQRLARRNNVSLKIRTMVRAIKTAKKWAAPAKRRIKLIVYTQACVRRFLAKKLLKKLKLEARSISTFKEKANQLERKVFELSQKVKERDDNLAIMTAQNAQYEITIRALQEHTDRLKLRVTDFSESTVSKGQLQQKEKLLEEKIEELKISEDARKHALQTNGDLQRTIRELTETLRQRDAEVLDLKNVIAKASDTESSKDSRIRELEAEVARLNFEGARRGLGRTSSNKSTLSASMQNTGSRRRSVSRGSRNERSRSQARPPGPILEHSFSIIAAGASIEERDFEEPMDPNMEQARSILDDDVLKDIIIRTLIVDLSVPDGAQSRSEIMYPAQLMGTFLDNFIHVGLVSRAERTVKEGVRAIETSVKRADDKKFVFWMANSFELWSIVDHIKALEVSKSDSVEATLAKLEGTSNAAYQGFLAVVQNWLASLRKKLDSLAVDALIDYEEVPTAVAFRAQPQTRSWWGFGSQTSVKPRTIRDLEAFLNQIATLLKIFYVEPVLAEQILCELVRIVSYRAFNELLTRKSFANFRRCAQLRFNVTKLSEWTKQRAREADRYIEPLQEAIEILQLPKRSARDVDTILDVGRHLSVHQIRQLLSLYTSTDFEDPVSPEVFKALSIRRPDSDKFGNAQFFLPISLPILEVINVSARSFDALDPWIPDVLLGSELDNKLLEVDNLLG</sequence>
<comment type="similarity">
    <text evidence="1 8">Belongs to the TRAFAC class myosin-kinesin ATPase superfamily. Myosin family.</text>
</comment>
<feature type="coiled-coil region" evidence="9">
    <location>
        <begin position="1017"/>
        <end position="1051"/>
    </location>
</feature>
<gene>
    <name evidence="13" type="ORF">M427DRAFT_107502</name>
</gene>
<evidence type="ECO:0000256" key="8">
    <source>
        <dbReference type="PROSITE-ProRule" id="PRU00782"/>
    </source>
</evidence>
<name>A0A139AX27_GONPJ</name>
<organism evidence="13 14">
    <name type="scientific">Gonapodya prolifera (strain JEL478)</name>
    <name type="common">Monoblepharis prolifera</name>
    <dbReference type="NCBI Taxonomy" id="1344416"/>
    <lineage>
        <taxon>Eukaryota</taxon>
        <taxon>Fungi</taxon>
        <taxon>Fungi incertae sedis</taxon>
        <taxon>Chytridiomycota</taxon>
        <taxon>Chytridiomycota incertae sedis</taxon>
        <taxon>Monoblepharidomycetes</taxon>
        <taxon>Monoblepharidales</taxon>
        <taxon>Gonapodyaceae</taxon>
        <taxon>Gonapodya</taxon>
    </lineage>
</organism>
<dbReference type="Pfam" id="PF01843">
    <property type="entry name" value="DIL"/>
    <property type="match status" value="1"/>
</dbReference>
<evidence type="ECO:0000313" key="14">
    <source>
        <dbReference type="Proteomes" id="UP000070544"/>
    </source>
</evidence>
<dbReference type="PANTHER" id="PTHR13140">
    <property type="entry name" value="MYOSIN"/>
    <property type="match status" value="1"/>
</dbReference>
<evidence type="ECO:0000313" key="13">
    <source>
        <dbReference type="EMBL" id="KXS21259.1"/>
    </source>
</evidence>
<dbReference type="SUPFAM" id="SSF52540">
    <property type="entry name" value="P-loop containing nucleoside triphosphate hydrolases"/>
    <property type="match status" value="1"/>
</dbReference>
<dbReference type="GO" id="GO:0000146">
    <property type="term" value="F:microfilament motor activity"/>
    <property type="evidence" value="ECO:0007669"/>
    <property type="project" value="TreeGrafter"/>
</dbReference>
<evidence type="ECO:0000256" key="2">
    <source>
        <dbReference type="ARBA" id="ARBA00022741"/>
    </source>
</evidence>
<dbReference type="EMBL" id="KQ965733">
    <property type="protein sequence ID" value="KXS21259.1"/>
    <property type="molecule type" value="Genomic_DNA"/>
</dbReference>
<feature type="binding site" evidence="8">
    <location>
        <begin position="192"/>
        <end position="199"/>
    </location>
    <ligand>
        <name>ATP</name>
        <dbReference type="ChEBI" id="CHEBI:30616"/>
    </ligand>
</feature>
<keyword evidence="3 8" id="KW-0067">ATP-binding</keyword>
<dbReference type="PROSITE" id="PS51126">
    <property type="entry name" value="DILUTE"/>
    <property type="match status" value="1"/>
</dbReference>
<evidence type="ECO:0000259" key="11">
    <source>
        <dbReference type="PROSITE" id="PS51126"/>
    </source>
</evidence>
<dbReference type="PROSITE" id="PS50096">
    <property type="entry name" value="IQ"/>
    <property type="match status" value="1"/>
</dbReference>
<dbReference type="PANTHER" id="PTHR13140:SF706">
    <property type="entry name" value="DILUTE CLASS UNCONVENTIONAL MYOSIN, ISOFORM C"/>
    <property type="match status" value="1"/>
</dbReference>
<dbReference type="PRINTS" id="PR00193">
    <property type="entry name" value="MYOSINHEAVY"/>
</dbReference>
<dbReference type="Gene3D" id="6.20.240.20">
    <property type="match status" value="1"/>
</dbReference>
<evidence type="ECO:0000256" key="6">
    <source>
        <dbReference type="ARBA" id="ARBA00023175"/>
    </source>
</evidence>
<evidence type="ECO:0000256" key="1">
    <source>
        <dbReference type="ARBA" id="ARBA00008314"/>
    </source>
</evidence>
<dbReference type="Proteomes" id="UP000070544">
    <property type="component" value="Unassembled WGS sequence"/>
</dbReference>
<dbReference type="InterPro" id="IPR002710">
    <property type="entry name" value="Dilute_dom"/>
</dbReference>